<name>A0ABT3BD70_9RHOB</name>
<dbReference type="Proteomes" id="UP001208690">
    <property type="component" value="Unassembled WGS sequence"/>
</dbReference>
<organism evidence="2 3">
    <name type="scientific">Roseobacter sinensis</name>
    <dbReference type="NCBI Taxonomy" id="2931391"/>
    <lineage>
        <taxon>Bacteria</taxon>
        <taxon>Pseudomonadati</taxon>
        <taxon>Pseudomonadota</taxon>
        <taxon>Alphaproteobacteria</taxon>
        <taxon>Rhodobacterales</taxon>
        <taxon>Roseobacteraceae</taxon>
        <taxon>Roseobacter</taxon>
    </lineage>
</organism>
<accession>A0ABT3BD70</accession>
<dbReference type="PROSITE" id="PS51257">
    <property type="entry name" value="PROKAR_LIPOPROTEIN"/>
    <property type="match status" value="1"/>
</dbReference>
<evidence type="ECO:0008006" key="4">
    <source>
        <dbReference type="Google" id="ProtNLM"/>
    </source>
</evidence>
<evidence type="ECO:0000313" key="2">
    <source>
        <dbReference type="EMBL" id="MCV3271513.1"/>
    </source>
</evidence>
<evidence type="ECO:0000256" key="1">
    <source>
        <dbReference type="SAM" id="SignalP"/>
    </source>
</evidence>
<proteinExistence type="predicted"/>
<feature type="signal peptide" evidence="1">
    <location>
        <begin position="1"/>
        <end position="16"/>
    </location>
</feature>
<dbReference type="EMBL" id="JALIEB010000004">
    <property type="protein sequence ID" value="MCV3271513.1"/>
    <property type="molecule type" value="Genomic_DNA"/>
</dbReference>
<comment type="caution">
    <text evidence="2">The sequence shown here is derived from an EMBL/GenBank/DDBJ whole genome shotgun (WGS) entry which is preliminary data.</text>
</comment>
<evidence type="ECO:0000313" key="3">
    <source>
        <dbReference type="Proteomes" id="UP001208690"/>
    </source>
</evidence>
<feature type="chain" id="PRO_5046467998" description="Lipoprotein" evidence="1">
    <location>
        <begin position="17"/>
        <end position="121"/>
    </location>
</feature>
<keyword evidence="3" id="KW-1185">Reference proteome</keyword>
<gene>
    <name evidence="2" type="ORF">MUB52_08740</name>
</gene>
<protein>
    <recommendedName>
        <fullName evidence="4">Lipoprotein</fullName>
    </recommendedName>
</protein>
<dbReference type="RefSeq" id="WP_263843831.1">
    <property type="nucleotide sequence ID" value="NZ_JALIEB010000004.1"/>
</dbReference>
<keyword evidence="1" id="KW-0732">Signal</keyword>
<reference evidence="2 3" key="1">
    <citation type="submission" date="2022-04" db="EMBL/GenBank/DDBJ databases">
        <title>Roseobacter sp. WL0113 is a bacterium isolated from neritic sediment.</title>
        <authorList>
            <person name="Wang L."/>
            <person name="He W."/>
            <person name="Zhang D.-F."/>
        </authorList>
    </citation>
    <scope>NUCLEOTIDE SEQUENCE [LARGE SCALE GENOMIC DNA]</scope>
    <source>
        <strain evidence="2 3">WL0113</strain>
    </source>
</reference>
<sequence>MTKYLALAILTLAACAPTPDPDPDGTWQITAVCPATSPLGPTTINATAKVAEISPGTFVGELRNSRGQRGRINAALSGETLEADLNWGSGFSEATLTQQGSPDIFTGTDTYDCEITTRRQI</sequence>